<proteinExistence type="predicted"/>
<keyword evidence="1" id="KW-0472">Membrane</keyword>
<keyword evidence="1" id="KW-1133">Transmembrane helix</keyword>
<accession>E3T676</accession>
<dbReference type="Pfam" id="PF18186">
    <property type="entry name" value="SLATT_4"/>
    <property type="match status" value="1"/>
</dbReference>
<dbReference type="NCBIfam" id="NF033632">
    <property type="entry name" value="SLATT_4"/>
    <property type="match status" value="1"/>
</dbReference>
<protein>
    <recommendedName>
        <fullName evidence="2">SMODS and SLOG-associating 2TM effector domain-containing protein</fullName>
    </recommendedName>
</protein>
<evidence type="ECO:0000313" key="3">
    <source>
        <dbReference type="EMBL" id="ADC35820.1"/>
    </source>
</evidence>
<dbReference type="EMBL" id="GU260700">
    <property type="protein sequence ID" value="ADC35820.1"/>
    <property type="molecule type" value="Genomic_DNA"/>
</dbReference>
<evidence type="ECO:0000256" key="1">
    <source>
        <dbReference type="SAM" id="Phobius"/>
    </source>
</evidence>
<reference evidence="3" key="2">
    <citation type="journal article" date="2010" name="Appl. Environ. Microbiol.">
        <title>Comparative analysis of acidobacterial genomic fragments from terrestrial and aquatic metagenomic libraries, with emphasis on acidobacteria subdivision 6.</title>
        <authorList>
            <person name="Kielak A.M."/>
            <person name="van Veen J.A."/>
            <person name="Kowalchuk G.A."/>
        </authorList>
    </citation>
    <scope>NUCLEOTIDE SEQUENCE</scope>
</reference>
<feature type="transmembrane region" description="Helical" evidence="1">
    <location>
        <begin position="36"/>
        <end position="57"/>
    </location>
</feature>
<feature type="domain" description="SMODS and SLOG-associating 2TM effector" evidence="2">
    <location>
        <begin position="9"/>
        <end position="169"/>
    </location>
</feature>
<sequence>MFQLSVVDHIRLSFATIAGAYESHAVAAGRLARWSWYVKLSLVALLAAALVLGLLALGRGHGFQIAATVVTALAFVGCAVYVALDLEPRIYGHRSSAARFWLLTERYRALLAEVHDQALDGRTIAARRDALMEEARACFEHAPPADRQTYDIARKALSGTSGSGYSEEEIDALLPASLRRPKDAAA</sequence>
<name>E3T676_9BACT</name>
<feature type="transmembrane region" description="Helical" evidence="1">
    <location>
        <begin position="63"/>
        <end position="84"/>
    </location>
</feature>
<organism evidence="3">
    <name type="scientific">uncultured bacterium 66</name>
    <dbReference type="NCBI Taxonomy" id="698391"/>
    <lineage>
        <taxon>Bacteria</taxon>
        <taxon>environmental samples</taxon>
    </lineage>
</organism>
<dbReference type="InterPro" id="IPR040811">
    <property type="entry name" value="SLATT_4"/>
</dbReference>
<reference evidence="3" key="1">
    <citation type="submission" date="2009-12" db="EMBL/GenBank/DDBJ databases">
        <authorList>
            <person name="Kielak A."/>
            <person name="van Veen J.A."/>
            <person name="Kowalchuk G.A."/>
        </authorList>
    </citation>
    <scope>NUCLEOTIDE SEQUENCE</scope>
</reference>
<dbReference type="AlphaFoldDB" id="E3T676"/>
<evidence type="ECO:0000259" key="2">
    <source>
        <dbReference type="Pfam" id="PF18186"/>
    </source>
</evidence>
<keyword evidence="1" id="KW-0812">Transmembrane</keyword>